<evidence type="ECO:0000256" key="4">
    <source>
        <dbReference type="ARBA" id="ARBA00023014"/>
    </source>
</evidence>
<sequence>MKNMNKCIGCFECMIGCASLNFHSHTLTKSAIRVKTKGGLQSQFAAVICVGCSDPACAEACPTQALTPRPGGGVLFDAKKCIGCEKCVPACIVGAIAMDKQAKKPIICKQCGACVQLCPHECLAMEEA</sequence>
<organism evidence="6 7">
    <name type="scientific">Coprothermobacter proteolyticus (strain ATCC 35245 / DSM 5265 / OCM 4 / BT)</name>
    <dbReference type="NCBI Taxonomy" id="309798"/>
    <lineage>
        <taxon>Bacteria</taxon>
        <taxon>Pseudomonadati</taxon>
        <taxon>Coprothermobacterota</taxon>
        <taxon>Coprothermobacteria</taxon>
        <taxon>Coprothermobacterales</taxon>
        <taxon>Coprothermobacteraceae</taxon>
        <taxon>Coprothermobacter</taxon>
    </lineage>
</organism>
<protein>
    <submittedName>
        <fullName evidence="6">4Fe-4S binding domain protein</fullName>
    </submittedName>
</protein>
<reference evidence="7" key="1">
    <citation type="submission" date="2008-08" db="EMBL/GenBank/DDBJ databases">
        <title>The complete genome sequence of Coprothermobacter proteolyticus strain ATCC 5245 / DSM 5265 / BT.</title>
        <authorList>
            <person name="Dodson R.J."/>
            <person name="Durkin A.S."/>
            <person name="Wu M."/>
            <person name="Eisen J."/>
            <person name="Sutton G."/>
        </authorList>
    </citation>
    <scope>NUCLEOTIDE SEQUENCE [LARGE SCALE GENOMIC DNA]</scope>
    <source>
        <strain evidence="7">ATCC 35245 / DSM 5265 / OCM 4 / BT</strain>
    </source>
</reference>
<keyword evidence="4" id="KW-0411">Iron-sulfur</keyword>
<dbReference type="InterPro" id="IPR050294">
    <property type="entry name" value="RnfB_subfamily"/>
</dbReference>
<dbReference type="AlphaFoldDB" id="B5Y6G4"/>
<name>B5Y6G4_COPPD</name>
<evidence type="ECO:0000256" key="2">
    <source>
        <dbReference type="ARBA" id="ARBA00022723"/>
    </source>
</evidence>
<feature type="domain" description="4Fe-4S ferredoxin-type" evidence="5">
    <location>
        <begin position="40"/>
        <end position="71"/>
    </location>
</feature>
<dbReference type="Proteomes" id="UP000001732">
    <property type="component" value="Chromosome"/>
</dbReference>
<dbReference type="Pfam" id="PF12838">
    <property type="entry name" value="Fer4_7"/>
    <property type="match status" value="1"/>
</dbReference>
<feature type="domain" description="4Fe-4S ferredoxin-type" evidence="5">
    <location>
        <begin position="72"/>
        <end position="101"/>
    </location>
</feature>
<reference evidence="6 7" key="2">
    <citation type="journal article" date="2014" name="Genome Announc.">
        <title>Complete Genome Sequence of Coprothermobacter proteolyticus DSM 5265.</title>
        <authorList>
            <person name="Alexiev A."/>
            <person name="Coil D.A."/>
            <person name="Badger J.H."/>
            <person name="Enticknap J."/>
            <person name="Ward N."/>
            <person name="Robb F.T."/>
            <person name="Eisen J.A."/>
        </authorList>
    </citation>
    <scope>NUCLEOTIDE SEQUENCE [LARGE SCALE GENOMIC DNA]</scope>
    <source>
        <strain evidence="7">ATCC 35245 / DSM 5265 / OCM 4 / BT</strain>
    </source>
</reference>
<dbReference type="STRING" id="309798.COPRO5265_1587"/>
<keyword evidence="7" id="KW-1185">Reference proteome</keyword>
<evidence type="ECO:0000256" key="1">
    <source>
        <dbReference type="ARBA" id="ARBA00022485"/>
    </source>
</evidence>
<dbReference type="PANTHER" id="PTHR42859:SF15">
    <property type="entry name" value="IRON-SULFUR CLUSTER BINDING PROTEIN"/>
    <property type="match status" value="1"/>
</dbReference>
<dbReference type="eggNOG" id="COG0437">
    <property type="taxonomic scope" value="Bacteria"/>
</dbReference>
<dbReference type="GO" id="GO:0051539">
    <property type="term" value="F:4 iron, 4 sulfur cluster binding"/>
    <property type="evidence" value="ECO:0007669"/>
    <property type="project" value="UniProtKB-KW"/>
</dbReference>
<dbReference type="SUPFAM" id="SSF54862">
    <property type="entry name" value="4Fe-4S ferredoxins"/>
    <property type="match status" value="1"/>
</dbReference>
<dbReference type="InterPro" id="IPR017896">
    <property type="entry name" value="4Fe4S_Fe-S-bd"/>
</dbReference>
<keyword evidence="3" id="KW-0408">Iron</keyword>
<dbReference type="KEGG" id="cpo:COPRO5265_1587"/>
<dbReference type="InterPro" id="IPR017900">
    <property type="entry name" value="4Fe4S_Fe_S_CS"/>
</dbReference>
<proteinExistence type="predicted"/>
<feature type="domain" description="4Fe-4S ferredoxin-type" evidence="5">
    <location>
        <begin position="108"/>
        <end position="128"/>
    </location>
</feature>
<dbReference type="PROSITE" id="PS00198">
    <property type="entry name" value="4FE4S_FER_1"/>
    <property type="match status" value="1"/>
</dbReference>
<evidence type="ECO:0000259" key="5">
    <source>
        <dbReference type="PROSITE" id="PS51379"/>
    </source>
</evidence>
<accession>B5Y6G4</accession>
<dbReference type="GO" id="GO:0046872">
    <property type="term" value="F:metal ion binding"/>
    <property type="evidence" value="ECO:0007669"/>
    <property type="project" value="UniProtKB-KW"/>
</dbReference>
<dbReference type="PROSITE" id="PS51379">
    <property type="entry name" value="4FE4S_FER_2"/>
    <property type="match status" value="3"/>
</dbReference>
<keyword evidence="1" id="KW-0004">4Fe-4S</keyword>
<evidence type="ECO:0000256" key="3">
    <source>
        <dbReference type="ARBA" id="ARBA00023004"/>
    </source>
</evidence>
<dbReference type="Gene3D" id="3.30.70.20">
    <property type="match status" value="2"/>
</dbReference>
<evidence type="ECO:0000313" key="6">
    <source>
        <dbReference type="EMBL" id="ACI17280.1"/>
    </source>
</evidence>
<dbReference type="PANTHER" id="PTHR42859">
    <property type="entry name" value="OXIDOREDUCTASE"/>
    <property type="match status" value="1"/>
</dbReference>
<keyword evidence="2" id="KW-0479">Metal-binding</keyword>
<evidence type="ECO:0000313" key="7">
    <source>
        <dbReference type="Proteomes" id="UP000001732"/>
    </source>
</evidence>
<dbReference type="CDD" id="cd16370">
    <property type="entry name" value="DMSOR_beta_like"/>
    <property type="match status" value="1"/>
</dbReference>
<gene>
    <name evidence="6" type="ordered locus">COPRO5265_1587</name>
</gene>
<dbReference type="EMBL" id="CP001145">
    <property type="protein sequence ID" value="ACI17280.1"/>
    <property type="molecule type" value="Genomic_DNA"/>
</dbReference>